<evidence type="ECO:0000313" key="2">
    <source>
        <dbReference type="EMBL" id="AAM81147.1"/>
    </source>
</evidence>
<dbReference type="Gene3D" id="3.40.50.880">
    <property type="match status" value="1"/>
</dbReference>
<dbReference type="GO" id="GO:0006355">
    <property type="term" value="P:regulation of DNA-templated transcription"/>
    <property type="evidence" value="ECO:0007669"/>
    <property type="project" value="TreeGrafter"/>
</dbReference>
<reference evidence="3 4" key="1">
    <citation type="submission" date="2005-08" db="EMBL/GenBank/DDBJ databases">
        <title>Complete sequence of plasmid 1 of Synechococcus elongatus PCC 7942.</title>
        <authorList>
            <consortium name="US DOE Joint Genome Institute"/>
            <person name="Copeland A."/>
            <person name="Lucas S."/>
            <person name="Lapidus A."/>
            <person name="Barry K."/>
            <person name="Detter J.C."/>
            <person name="Glavina T."/>
            <person name="Hammon N."/>
            <person name="Israni S."/>
            <person name="Pitluck S."/>
            <person name="Schmutz J."/>
            <person name="Larimer F."/>
            <person name="Land M."/>
            <person name="Kyrpides N."/>
            <person name="Lykidis A."/>
            <person name="Richardson P."/>
        </authorList>
    </citation>
    <scope>NUCLEOTIDE SEQUENCE [LARGE SCALE GENOMIC DNA]</scope>
    <source>
        <strain evidence="4">ATCC 33912 / PCC 7942 / FACHB-805</strain>
        <strain evidence="3">PCC 7942</strain>
        <plasmid evidence="3">1</plasmid>
        <plasmid evidence="4">pANL</plasmid>
    </source>
</reference>
<dbReference type="SUPFAM" id="SSF52317">
    <property type="entry name" value="Class I glutamine amidotransferase-like"/>
    <property type="match status" value="1"/>
</dbReference>
<keyword evidence="2" id="KW-0614">Plasmid</keyword>
<dbReference type="KEGG" id="syf:Synpcc7942_B2643"/>
<dbReference type="EMBL" id="AF441790">
    <property type="protein sequence ID" value="AAM81147.1"/>
    <property type="molecule type" value="Genomic_DNA"/>
</dbReference>
<dbReference type="InterPro" id="IPR052158">
    <property type="entry name" value="INH-QAR"/>
</dbReference>
<dbReference type="EMBL" id="CP000101">
    <property type="protein sequence ID" value="ABB58672.1"/>
    <property type="molecule type" value="Genomic_DNA"/>
</dbReference>
<protein>
    <submittedName>
        <fullName evidence="2">ANL18</fullName>
    </submittedName>
    <submittedName>
        <fullName evidence="3">ThiJ family protein</fullName>
    </submittedName>
</protein>
<dbReference type="InterPro" id="IPR029062">
    <property type="entry name" value="Class_I_gatase-like"/>
</dbReference>
<organism evidence="2">
    <name type="scientific">Synechococcus elongatus (strain ATCC 33912 / PCC 7942 / FACHB-805)</name>
    <name type="common">Anacystis nidulans R2</name>
    <dbReference type="NCBI Taxonomy" id="1140"/>
    <lineage>
        <taxon>Bacteria</taxon>
        <taxon>Bacillati</taxon>
        <taxon>Cyanobacteriota</taxon>
        <taxon>Cyanophyceae</taxon>
        <taxon>Synechococcales</taxon>
        <taxon>Synechococcaceae</taxon>
        <taxon>Synechococcus</taxon>
    </lineage>
</organism>
<dbReference type="Proteomes" id="UP000889800">
    <property type="component" value="Plasmid pANL"/>
</dbReference>
<sequence length="241" mass="26092">MSELQIGFLVYPGVIQLDVMGAFQVLSFPACTQVHLIWKTLNPIVSNEGLTIAPTVTLSTCPPLDVICVPGGGIGQIEMMKDPEILNFLRQQSKSTQFVTSVCTGSMILAAAGLLQGYQATCHWAFRDQLAMLGVEVLPQRVVIDRNRVTGAGVTSGIDFGLTLLGLLFDEEMAQITQLMMEYAPVPPFNAGTPETASKEVVASLLQFGQPLIDTFLTQTRETAQKFNLNVDSEGALLLEQ</sequence>
<dbReference type="AlphaFoldDB" id="Q8KUV7"/>
<gene>
    <name evidence="3" type="ordered locus">Synpcc7942_B2643</name>
    <name evidence="2" type="ORF">anL18</name>
</gene>
<dbReference type="PANTHER" id="PTHR43130:SF2">
    <property type="entry name" value="DJ-1_PFPI DOMAIN-CONTAINING PROTEIN"/>
    <property type="match status" value="1"/>
</dbReference>
<proteinExistence type="predicted"/>
<feature type="domain" description="DJ-1/PfpI" evidence="1">
    <location>
        <begin position="7"/>
        <end position="165"/>
    </location>
</feature>
<evidence type="ECO:0000313" key="4">
    <source>
        <dbReference type="Proteomes" id="UP000889800"/>
    </source>
</evidence>
<dbReference type="PANTHER" id="PTHR43130">
    <property type="entry name" value="ARAC-FAMILY TRANSCRIPTIONAL REGULATOR"/>
    <property type="match status" value="1"/>
</dbReference>
<keyword evidence="4" id="KW-1185">Reference proteome</keyword>
<evidence type="ECO:0000313" key="3">
    <source>
        <dbReference type="EMBL" id="ABB58672.1"/>
    </source>
</evidence>
<dbReference type="BioCyc" id="SYNEL:SYNPCC7942_B2643-MONOMER"/>
<dbReference type="PaxDb" id="1140-Synpcc7942_B2643"/>
<accession>Q8KUV7</accession>
<dbReference type="OrthoDB" id="6382410at2"/>
<reference evidence="2" key="2">
    <citation type="journal article" date="2008" name="Plasmid">
        <title>The complete sequence and functional analysis of pANL, the large plasmid of the unicellular freshwater cyanobacterium Synechococcus elongatus PCC 7942.</title>
        <authorList>
            <person name="Chen Y."/>
            <person name="Kay Holtman C."/>
            <person name="Magnuson R.D."/>
            <person name="Youderian P.A."/>
            <person name="Golden S.S."/>
        </authorList>
    </citation>
    <scope>NUCLEOTIDE SEQUENCE</scope>
    <source>
        <strain evidence="2">PCC 7942</strain>
        <plasmid evidence="2">pANL</plasmid>
    </source>
</reference>
<dbReference type="RefSeq" id="WP_011055135.1">
    <property type="nucleotide sequence ID" value="NC_004073.2"/>
</dbReference>
<evidence type="ECO:0000259" key="1">
    <source>
        <dbReference type="Pfam" id="PF01965"/>
    </source>
</evidence>
<dbReference type="Pfam" id="PF01965">
    <property type="entry name" value="DJ-1_PfpI"/>
    <property type="match status" value="1"/>
</dbReference>
<geneLocation type="plasmid" evidence="2 4">
    <name>pANL</name>
</geneLocation>
<dbReference type="HOGENOM" id="CLU_000445_44_1_3"/>
<dbReference type="GeneID" id="72431558"/>
<dbReference type="eggNOG" id="COG0693">
    <property type="taxonomic scope" value="Bacteria"/>
</dbReference>
<dbReference type="CDD" id="cd03139">
    <property type="entry name" value="GATase1_PfpI_2"/>
    <property type="match status" value="1"/>
</dbReference>
<dbReference type="InterPro" id="IPR002818">
    <property type="entry name" value="DJ-1/PfpI"/>
</dbReference>
<geneLocation type="plasmid" evidence="3">
    <name>1</name>
</geneLocation>
<name>Q8KUV7_SYNE7</name>